<name>A0A2S2NQX8_SCHGA</name>
<proteinExistence type="predicted"/>
<keyword evidence="1" id="KW-0472">Membrane</keyword>
<organism evidence="2">
    <name type="scientific">Schizaphis graminum</name>
    <name type="common">Green bug aphid</name>
    <dbReference type="NCBI Taxonomy" id="13262"/>
    <lineage>
        <taxon>Eukaryota</taxon>
        <taxon>Metazoa</taxon>
        <taxon>Ecdysozoa</taxon>
        <taxon>Arthropoda</taxon>
        <taxon>Hexapoda</taxon>
        <taxon>Insecta</taxon>
        <taxon>Pterygota</taxon>
        <taxon>Neoptera</taxon>
        <taxon>Paraneoptera</taxon>
        <taxon>Hemiptera</taxon>
        <taxon>Sternorrhyncha</taxon>
        <taxon>Aphidomorpha</taxon>
        <taxon>Aphidoidea</taxon>
        <taxon>Aphididae</taxon>
        <taxon>Aphidini</taxon>
        <taxon>Schizaphis</taxon>
    </lineage>
</organism>
<keyword evidence="1" id="KW-1133">Transmembrane helix</keyword>
<gene>
    <name evidence="2" type="ORF">g.25165</name>
</gene>
<dbReference type="EMBL" id="GGMR01006962">
    <property type="protein sequence ID" value="MBY19581.1"/>
    <property type="molecule type" value="Transcribed_RNA"/>
</dbReference>
<reference evidence="2" key="1">
    <citation type="submission" date="2018-04" db="EMBL/GenBank/DDBJ databases">
        <title>Transcriptome of Schizaphis graminum biotype I.</title>
        <authorList>
            <person name="Scully E.D."/>
            <person name="Geib S.M."/>
            <person name="Palmer N.A."/>
            <person name="Koch K."/>
            <person name="Bradshaw J."/>
            <person name="Heng-Moss T."/>
            <person name="Sarath G."/>
        </authorList>
    </citation>
    <scope>NUCLEOTIDE SEQUENCE</scope>
</reference>
<evidence type="ECO:0000313" key="2">
    <source>
        <dbReference type="EMBL" id="MBY19581.1"/>
    </source>
</evidence>
<feature type="transmembrane region" description="Helical" evidence="1">
    <location>
        <begin position="96"/>
        <end position="117"/>
    </location>
</feature>
<sequence>MYYYFHQLYYYERIIIIQNRLYHVYTMYTSKHTIISSHSNDILILYTIVSVKTPAGTSPGLTSYSFFRELFESIFVCFVVIGHRRIRDFSPFGDDFTVYILIYLFTYLCIQGLPVGAPHCGFMAF</sequence>
<accession>A0A2S2NQX8</accession>
<keyword evidence="1" id="KW-0812">Transmembrane</keyword>
<dbReference type="AlphaFoldDB" id="A0A2S2NQX8"/>
<protein>
    <submittedName>
        <fullName evidence="2">Uncharacterized protein</fullName>
    </submittedName>
</protein>
<evidence type="ECO:0000256" key="1">
    <source>
        <dbReference type="SAM" id="Phobius"/>
    </source>
</evidence>